<keyword evidence="1" id="KW-0812">Transmembrane</keyword>
<dbReference type="InterPro" id="IPR044932">
    <property type="entry name" value="PfEMP1_ATS_sf"/>
</dbReference>
<dbReference type="AlphaFoldDB" id="A0A0L0CW88"/>
<reference evidence="4" key="2">
    <citation type="submission" date="2015-07" db="EMBL/GenBank/DDBJ databases">
        <title>The genome sequence of Plasmodium falciparum RAJ116.</title>
        <authorList>
            <consortium name="The Broad Institute Genome Sequencing Platform"/>
            <person name="Volkman S.K."/>
            <person name="Neafsey D.E."/>
            <person name="Dash A.P."/>
            <person name="Chitnis C.E."/>
            <person name="Hartl D.L."/>
            <person name="Young S.K."/>
            <person name="Kodira C.D."/>
            <person name="Zeng Q."/>
            <person name="Koehrsen M."/>
            <person name="Godfrey P."/>
            <person name="Alvarado L."/>
            <person name="Berlin A."/>
            <person name="Borenstein D."/>
            <person name="Chen Z."/>
            <person name="Engels R."/>
            <person name="Freedman E."/>
            <person name="Gellesch M."/>
            <person name="Goldberg J."/>
            <person name="Griggs A."/>
            <person name="Gujja S."/>
            <person name="Heiman D."/>
            <person name="Hepburn T."/>
            <person name="Howarth C."/>
            <person name="Jen D."/>
            <person name="Larson L."/>
            <person name="Lewis B."/>
            <person name="Mehta T."/>
            <person name="Park D."/>
            <person name="Pearson M."/>
            <person name="Roberts A."/>
            <person name="Saif S."/>
            <person name="Shea T."/>
            <person name="Shenoy N."/>
            <person name="Sisk P."/>
            <person name="Stolte C."/>
            <person name="Sykes S."/>
            <person name="Walk T."/>
            <person name="White J."/>
            <person name="Yandava C."/>
            <person name="Wirth D.F."/>
            <person name="Nusbaum C."/>
            <person name="Birren B."/>
        </authorList>
    </citation>
    <scope>NUCLEOTIDE SEQUENCE [LARGE SCALE GENOMIC DNA]</scope>
    <source>
        <strain evidence="4">RAJ116</strain>
    </source>
</reference>
<dbReference type="Gene3D" id="1.10.1900.40">
    <property type="entry name" value="Acidic terminal segments, variant surface antigen of PfEMP1"/>
    <property type="match status" value="2"/>
</dbReference>
<name>A0A0L0CW88_PLAFA</name>
<keyword evidence="1" id="KW-1133">Transmembrane helix</keyword>
<evidence type="ECO:0000313" key="3">
    <source>
        <dbReference type="EMBL" id="KNC36563.1"/>
    </source>
</evidence>
<dbReference type="Proteomes" id="UP000054566">
    <property type="component" value="Unassembled WGS sequence"/>
</dbReference>
<keyword evidence="1" id="KW-0472">Membrane</keyword>
<sequence length="370" mass="44000">MDDKKKPNITSGRTNLFRVIFISENVYEIFTTKSPNRYVPYESGRYKCKTYIYMEGEETDDYKSEYEEIDLNDIYVSGSPKYKMFIEVVLEPLNRDTFNLSSGNTSTNKLTDNEWNQWKQDFIEQYLTHIGSAVPLYMSYKLIICICIPKLIFYMLLWMKNLLLHQYKIDFLVVVINNRNRNIDIYDEMPKRKEKELFGTKHTKNITFNRVATQTYNLLHKWLDRHRDMCEQWNNKEDILNKLNEQWNKDNDGGDIPNDNKKLNTDVSIQIDMDDPKGKKELSNMDTNVDTPTMDNILDDLETCNEPFYDIYEDDIYYDVNDENPFVDNIPMDHNKVDVPKKVHVEMKILNNTFNGSLEQEFPISDVWNI</sequence>
<gene>
    <name evidence="3" type="ORF">PFLG_01911</name>
</gene>
<evidence type="ECO:0000313" key="4">
    <source>
        <dbReference type="Proteomes" id="UP000054566"/>
    </source>
</evidence>
<dbReference type="Pfam" id="PF15445">
    <property type="entry name" value="ATS"/>
    <property type="match status" value="2"/>
</dbReference>
<evidence type="ECO:0000256" key="1">
    <source>
        <dbReference type="SAM" id="Phobius"/>
    </source>
</evidence>
<reference evidence="4" key="1">
    <citation type="submission" date="2015-07" db="EMBL/GenBank/DDBJ databases">
        <title>Annotation of Plasmodium falciparum RAJ116.</title>
        <authorList>
            <consortium name="The Broad Institute Genome Sequencing Platform"/>
            <person name="Volkman S.K."/>
            <person name="Neafsey D.E."/>
            <person name="Dash A.P."/>
            <person name="Chitnis C.E."/>
            <person name="Hartl D.L."/>
            <person name="Young S.K."/>
            <person name="Zeng Q."/>
            <person name="Koehrsen M."/>
            <person name="Alvarado L."/>
            <person name="Berlin A."/>
            <person name="Borenstein D."/>
            <person name="Chapman S.B."/>
            <person name="Chen Z."/>
            <person name="Engels R."/>
            <person name="Freedman E."/>
            <person name="Gellesch M."/>
            <person name="Goldberg J."/>
            <person name="Griggs A."/>
            <person name="Gujja S."/>
            <person name="Heilman E.R."/>
            <person name="Heiman D.I."/>
            <person name="Howarth C."/>
            <person name="Jen D."/>
            <person name="Larson L."/>
            <person name="Mehta T."/>
            <person name="Neiman D."/>
            <person name="Park D."/>
            <person name="Pearson M."/>
            <person name="Roberts A."/>
            <person name="Saif S."/>
            <person name="Shea T."/>
            <person name="Shenoy N."/>
            <person name="Sisk P."/>
            <person name="Stolte C."/>
            <person name="Sykes S."/>
            <person name="Walk T."/>
            <person name="White J."/>
            <person name="Yandava C."/>
            <person name="Haas B."/>
            <person name="Henn M.R."/>
            <person name="Nusbaum C."/>
            <person name="Birren B."/>
        </authorList>
    </citation>
    <scope>NUCLEOTIDE SEQUENCE [LARGE SCALE GENOMIC DNA]</scope>
    <source>
        <strain evidence="4">RAJ116</strain>
    </source>
</reference>
<accession>A0A0L0CW88</accession>
<evidence type="ECO:0000259" key="2">
    <source>
        <dbReference type="Pfam" id="PF15445"/>
    </source>
</evidence>
<feature type="transmembrane region" description="Helical" evidence="1">
    <location>
        <begin position="137"/>
        <end position="158"/>
    </location>
</feature>
<organism evidence="3 4">
    <name type="scientific">Plasmodium falciparum RAJ116</name>
    <dbReference type="NCBI Taxonomy" id="580058"/>
    <lineage>
        <taxon>Eukaryota</taxon>
        <taxon>Sar</taxon>
        <taxon>Alveolata</taxon>
        <taxon>Apicomplexa</taxon>
        <taxon>Aconoidasida</taxon>
        <taxon>Haemosporida</taxon>
        <taxon>Plasmodiidae</taxon>
        <taxon>Plasmodium</taxon>
        <taxon>Plasmodium (Laverania)</taxon>
    </lineage>
</organism>
<dbReference type="EMBL" id="GG664182">
    <property type="protein sequence ID" value="KNC36563.1"/>
    <property type="molecule type" value="Genomic_DNA"/>
</dbReference>
<proteinExistence type="predicted"/>
<dbReference type="OrthoDB" id="10562306at2759"/>
<dbReference type="InterPro" id="IPR029211">
    <property type="entry name" value="PfEMP1_ATS"/>
</dbReference>
<feature type="domain" description="Plasmodium falciparum erythrocyte membrane protein 1 acidic terminal segment" evidence="2">
    <location>
        <begin position="172"/>
        <end position="370"/>
    </location>
</feature>
<feature type="domain" description="Plasmodium falciparum erythrocyte membrane protein 1 acidic terminal segment" evidence="2">
    <location>
        <begin position="13"/>
        <end position="135"/>
    </location>
</feature>
<protein>
    <submittedName>
        <fullName evidence="3">Erythrocyte membrane protein 1</fullName>
    </submittedName>
</protein>